<reference evidence="8 9" key="1">
    <citation type="submission" date="2015-01" db="EMBL/GenBank/DDBJ databases">
        <title>Evolution of Trichinella species and genotypes.</title>
        <authorList>
            <person name="Korhonen P.K."/>
            <person name="Edoardo P."/>
            <person name="Giuseppe L.R."/>
            <person name="Gasser R.B."/>
        </authorList>
    </citation>
    <scope>NUCLEOTIDE SEQUENCE [LARGE SCALE GENOMIC DNA]</scope>
    <source>
        <strain evidence="8">ISS176</strain>
    </source>
</reference>
<dbReference type="AlphaFoldDB" id="A0A0V1IX49"/>
<protein>
    <submittedName>
        <fullName evidence="8">Plasma kallikrein</fullName>
    </submittedName>
</protein>
<dbReference type="GO" id="GO:0005615">
    <property type="term" value="C:extracellular space"/>
    <property type="evidence" value="ECO:0007669"/>
    <property type="project" value="TreeGrafter"/>
</dbReference>
<keyword evidence="5" id="KW-0720">Serine protease</keyword>
<dbReference type="PROSITE" id="PS00134">
    <property type="entry name" value="TRYPSIN_HIS"/>
    <property type="match status" value="1"/>
</dbReference>
<evidence type="ECO:0000256" key="4">
    <source>
        <dbReference type="ARBA" id="ARBA00022801"/>
    </source>
</evidence>
<dbReference type="GO" id="GO:0004252">
    <property type="term" value="F:serine-type endopeptidase activity"/>
    <property type="evidence" value="ECO:0007669"/>
    <property type="project" value="InterPro"/>
</dbReference>
<evidence type="ECO:0000256" key="1">
    <source>
        <dbReference type="ARBA" id="ARBA00004613"/>
    </source>
</evidence>
<keyword evidence="3" id="KW-0645">Protease</keyword>
<dbReference type="PROSITE" id="PS50240">
    <property type="entry name" value="TRYPSIN_DOM"/>
    <property type="match status" value="1"/>
</dbReference>
<name>A0A0V1IX49_TRIPS</name>
<comment type="caution">
    <text evidence="8">The sequence shown here is derived from an EMBL/GenBank/DDBJ whole genome shotgun (WGS) entry which is preliminary data.</text>
</comment>
<feature type="domain" description="Peptidase S1" evidence="7">
    <location>
        <begin position="43"/>
        <end position="283"/>
    </location>
</feature>
<evidence type="ECO:0000259" key="7">
    <source>
        <dbReference type="PROSITE" id="PS50240"/>
    </source>
</evidence>
<accession>A0A0V1IX49</accession>
<dbReference type="SMART" id="SM00020">
    <property type="entry name" value="Tryp_SPc"/>
    <property type="match status" value="1"/>
</dbReference>
<dbReference type="EMBL" id="JYDV01000168">
    <property type="protein sequence ID" value="KRZ27307.1"/>
    <property type="molecule type" value="Genomic_DNA"/>
</dbReference>
<gene>
    <name evidence="8" type="primary">KLKB1</name>
    <name evidence="8" type="ORF">T4C_400</name>
</gene>
<feature type="signal peptide" evidence="6">
    <location>
        <begin position="1"/>
        <end position="23"/>
    </location>
</feature>
<keyword evidence="6" id="KW-0732">Signal</keyword>
<dbReference type="Gene3D" id="2.40.10.10">
    <property type="entry name" value="Trypsin-like serine proteases"/>
    <property type="match status" value="1"/>
</dbReference>
<evidence type="ECO:0000256" key="2">
    <source>
        <dbReference type="ARBA" id="ARBA00022525"/>
    </source>
</evidence>
<dbReference type="PANTHER" id="PTHR24264">
    <property type="entry name" value="TRYPSIN-RELATED"/>
    <property type="match status" value="1"/>
</dbReference>
<dbReference type="CDD" id="cd00190">
    <property type="entry name" value="Tryp_SPc"/>
    <property type="match status" value="1"/>
</dbReference>
<organism evidence="8 9">
    <name type="scientific">Trichinella pseudospiralis</name>
    <name type="common">Parasitic roundworm</name>
    <dbReference type="NCBI Taxonomy" id="6337"/>
    <lineage>
        <taxon>Eukaryota</taxon>
        <taxon>Metazoa</taxon>
        <taxon>Ecdysozoa</taxon>
        <taxon>Nematoda</taxon>
        <taxon>Enoplea</taxon>
        <taxon>Dorylaimia</taxon>
        <taxon>Trichinellida</taxon>
        <taxon>Trichinellidae</taxon>
        <taxon>Trichinella</taxon>
    </lineage>
</organism>
<dbReference type="InterPro" id="IPR009003">
    <property type="entry name" value="Peptidase_S1_PA"/>
</dbReference>
<sequence>MSICGGTFTLSLLFIAVLRRIVTLECGKAMIPMIKTFPSYSKIIGGWEVNPNSIPWHVLVVSERANNDHLCSGTLISLKDESESSLVLTAAHCVFDQHTLQTIQKEKIYIIVGAHNIVIKEPNQVLYHVNKLAIHNQFENSSVLHDIALLKLTMPVPHNQYGLPICIPKSTDQLPIGKRCWTTGWGRSVDYEMSPRLKMVPSPLIHPRRCGIKKFESWFCICGGMLDENNIPAEGDSGGPLFCEINGVMVQHGIVSFKRKKLNNSCAYVKVKQYYPWILDTAASFDSFSIIASGKKFISSIWNAFKKLIMVICQNH</sequence>
<keyword evidence="2" id="KW-0964">Secreted</keyword>
<evidence type="ECO:0000256" key="3">
    <source>
        <dbReference type="ARBA" id="ARBA00022670"/>
    </source>
</evidence>
<proteinExistence type="predicted"/>
<dbReference type="Pfam" id="PF00089">
    <property type="entry name" value="Trypsin"/>
    <property type="match status" value="1"/>
</dbReference>
<evidence type="ECO:0000313" key="8">
    <source>
        <dbReference type="EMBL" id="KRZ27307.1"/>
    </source>
</evidence>
<dbReference type="PANTHER" id="PTHR24264:SF65">
    <property type="entry name" value="SRCR DOMAIN-CONTAINING PROTEIN"/>
    <property type="match status" value="1"/>
</dbReference>
<evidence type="ECO:0000313" key="9">
    <source>
        <dbReference type="Proteomes" id="UP000054826"/>
    </source>
</evidence>
<evidence type="ECO:0000256" key="5">
    <source>
        <dbReference type="ARBA" id="ARBA00022825"/>
    </source>
</evidence>
<dbReference type="InterPro" id="IPR050127">
    <property type="entry name" value="Serine_Proteases_S1"/>
</dbReference>
<dbReference type="GO" id="GO:0006508">
    <property type="term" value="P:proteolysis"/>
    <property type="evidence" value="ECO:0007669"/>
    <property type="project" value="UniProtKB-KW"/>
</dbReference>
<dbReference type="InterPro" id="IPR001314">
    <property type="entry name" value="Peptidase_S1A"/>
</dbReference>
<feature type="chain" id="PRO_5006880154" evidence="6">
    <location>
        <begin position="24"/>
        <end position="316"/>
    </location>
</feature>
<dbReference type="Proteomes" id="UP000054826">
    <property type="component" value="Unassembled WGS sequence"/>
</dbReference>
<dbReference type="SUPFAM" id="SSF50494">
    <property type="entry name" value="Trypsin-like serine proteases"/>
    <property type="match status" value="1"/>
</dbReference>
<dbReference type="InterPro" id="IPR001254">
    <property type="entry name" value="Trypsin_dom"/>
</dbReference>
<dbReference type="InterPro" id="IPR043504">
    <property type="entry name" value="Peptidase_S1_PA_chymotrypsin"/>
</dbReference>
<evidence type="ECO:0000256" key="6">
    <source>
        <dbReference type="SAM" id="SignalP"/>
    </source>
</evidence>
<dbReference type="PRINTS" id="PR00722">
    <property type="entry name" value="CHYMOTRYPSIN"/>
</dbReference>
<dbReference type="InterPro" id="IPR018114">
    <property type="entry name" value="TRYPSIN_HIS"/>
</dbReference>
<comment type="subcellular location">
    <subcellularLocation>
        <location evidence="1">Secreted</location>
    </subcellularLocation>
</comment>
<keyword evidence="4" id="KW-0378">Hydrolase</keyword>